<dbReference type="RefSeq" id="WP_344687868.1">
    <property type="nucleotide sequence ID" value="NZ_BAABBH010000001.1"/>
</dbReference>
<dbReference type="CDD" id="cd18821">
    <property type="entry name" value="GH43_Pc3Gal43A-like"/>
    <property type="match status" value="1"/>
</dbReference>
<keyword evidence="6" id="KW-1185">Reference proteome</keyword>
<dbReference type="PANTHER" id="PTHR22925">
    <property type="entry name" value="GLYCOSYL HYDROLASE 43 FAMILY MEMBER"/>
    <property type="match status" value="1"/>
</dbReference>
<dbReference type="InterPro" id="IPR006710">
    <property type="entry name" value="Glyco_hydro_43"/>
</dbReference>
<accession>A0ABW9KIN3</accession>
<organism evidence="5 6">
    <name type="scientific">Terriglobus aquaticus</name>
    <dbReference type="NCBI Taxonomy" id="940139"/>
    <lineage>
        <taxon>Bacteria</taxon>
        <taxon>Pseudomonadati</taxon>
        <taxon>Acidobacteriota</taxon>
        <taxon>Terriglobia</taxon>
        <taxon>Terriglobales</taxon>
        <taxon>Acidobacteriaceae</taxon>
        <taxon>Terriglobus</taxon>
    </lineage>
</organism>
<dbReference type="Gene3D" id="2.115.10.20">
    <property type="entry name" value="Glycosyl hydrolase domain, family 43"/>
    <property type="match status" value="1"/>
</dbReference>
<dbReference type="Pfam" id="PF04616">
    <property type="entry name" value="Glyco_hydro_43"/>
    <property type="match status" value="1"/>
</dbReference>
<evidence type="ECO:0000256" key="2">
    <source>
        <dbReference type="ARBA" id="ARBA00022801"/>
    </source>
</evidence>
<dbReference type="EMBL" id="JBJYXY010000001">
    <property type="protein sequence ID" value="MFN2975657.1"/>
    <property type="molecule type" value="Genomic_DNA"/>
</dbReference>
<proteinExistence type="inferred from homology"/>
<keyword evidence="3 4" id="KW-0326">Glycosidase</keyword>
<dbReference type="PANTHER" id="PTHR22925:SF3">
    <property type="entry name" value="GLYCOSYL HYDROLASE FAMILY PROTEIN 43"/>
    <property type="match status" value="1"/>
</dbReference>
<comment type="similarity">
    <text evidence="1 4">Belongs to the glycosyl hydrolase 43 family.</text>
</comment>
<evidence type="ECO:0000256" key="1">
    <source>
        <dbReference type="ARBA" id="ARBA00009865"/>
    </source>
</evidence>
<dbReference type="SUPFAM" id="SSF75005">
    <property type="entry name" value="Arabinanase/levansucrase/invertase"/>
    <property type="match status" value="1"/>
</dbReference>
<name>A0ABW9KIN3_9BACT</name>
<evidence type="ECO:0000256" key="4">
    <source>
        <dbReference type="RuleBase" id="RU361187"/>
    </source>
</evidence>
<evidence type="ECO:0000256" key="3">
    <source>
        <dbReference type="ARBA" id="ARBA00023295"/>
    </source>
</evidence>
<protein>
    <submittedName>
        <fullName evidence="5">Family 43 glycosylhydrolase</fullName>
    </submittedName>
</protein>
<evidence type="ECO:0000313" key="5">
    <source>
        <dbReference type="EMBL" id="MFN2975657.1"/>
    </source>
</evidence>
<gene>
    <name evidence="5" type="ORF">ACK2TP_07765</name>
</gene>
<sequence>MAQRVVPGAVWRDTSGKVIQAHGGGVTPEGAYWYWFGEDRSQDLPKERRAVHVYRSRDLMTWEDRGRALEMGEPAEYVAQYGTDWQLERPKVFVAAPGSKHRYVMYVHLDAAYKAAEVGVAVADRMEGPYTLVKHFRPLGEESRDIGQFVDDDGTNYLIFEARPTKGFFIAKLSADALEVVEKTAFVPAPLEGGAVVRTGGLYFCIGSHMTGWKPNPDVYATAKSLAGPWSTFQNLAPPEMNTYGGQSAELLKVAGRDGRPDAVIFIGDIWKPQALWDSRYLWMPLQVRNGAMMLPKPEPWSIDVNTGAVKIFHTAEGVTE</sequence>
<evidence type="ECO:0000313" key="6">
    <source>
        <dbReference type="Proteomes" id="UP001634747"/>
    </source>
</evidence>
<dbReference type="Proteomes" id="UP001634747">
    <property type="component" value="Unassembled WGS sequence"/>
</dbReference>
<reference evidence="5 6" key="1">
    <citation type="submission" date="2024-12" db="EMBL/GenBank/DDBJ databases">
        <authorList>
            <person name="Lee Y."/>
        </authorList>
    </citation>
    <scope>NUCLEOTIDE SEQUENCE [LARGE SCALE GENOMIC DNA]</scope>
    <source>
        <strain evidence="5 6">03SUJ4</strain>
    </source>
</reference>
<comment type="caution">
    <text evidence="5">The sequence shown here is derived from an EMBL/GenBank/DDBJ whole genome shotgun (WGS) entry which is preliminary data.</text>
</comment>
<dbReference type="InterPro" id="IPR023296">
    <property type="entry name" value="Glyco_hydro_beta-prop_sf"/>
</dbReference>
<keyword evidence="2 4" id="KW-0378">Hydrolase</keyword>